<dbReference type="RefSeq" id="WP_275613978.1">
    <property type="nucleotide sequence ID" value="NZ_JARFVB010000001.1"/>
</dbReference>
<keyword evidence="2" id="KW-1185">Reference proteome</keyword>
<dbReference type="EMBL" id="JARFVB010000001">
    <property type="protein sequence ID" value="MDF0714693.1"/>
    <property type="molecule type" value="Genomic_DNA"/>
</dbReference>
<organism evidence="1 2">
    <name type="scientific">Flagellimonas yonaguniensis</name>
    <dbReference type="NCBI Taxonomy" id="3031325"/>
    <lineage>
        <taxon>Bacteria</taxon>
        <taxon>Pseudomonadati</taxon>
        <taxon>Bacteroidota</taxon>
        <taxon>Flavobacteriia</taxon>
        <taxon>Flavobacteriales</taxon>
        <taxon>Flavobacteriaceae</taxon>
        <taxon>Flagellimonas</taxon>
    </lineage>
</organism>
<reference evidence="1 2" key="1">
    <citation type="submission" date="2023-03" db="EMBL/GenBank/DDBJ databases">
        <title>Muricauda XX sp. nov. and Muricauda XXX sp. nov., two novel species isolated from Okinawa Trough.</title>
        <authorList>
            <person name="Cao W."/>
            <person name="Deng X."/>
        </authorList>
    </citation>
    <scope>NUCLEOTIDE SEQUENCE [LARGE SCALE GENOMIC DNA]</scope>
    <source>
        <strain evidence="1 2">334s03</strain>
    </source>
</reference>
<evidence type="ECO:0008006" key="3">
    <source>
        <dbReference type="Google" id="ProtNLM"/>
    </source>
</evidence>
<dbReference type="PROSITE" id="PS51257">
    <property type="entry name" value="PROKAR_LIPOPROTEIN"/>
    <property type="match status" value="1"/>
</dbReference>
<accession>A0ABT5XU32</accession>
<sequence>MKSWKTSSKGFVLIISVLGFISCDSEILNEELENTEEAQAYFDYDLDGSQSCLVNEEEPISAIDYEGSITLGRKMNIPQTMENMQKAWEELQGRDLYPGMENPVKVNKLYIRFLPKNKNQISELARYDENLDLFGFPLHYEFEPTTDENDSYRDRSLPLETPSPLYTVVDDDYAFPSSIPYEIIEELYMPDEDRTIPPDLADDLELVAENIAAGKSSNELSKTSKKWRPEGRIRVVDHAQGEPTDGMAVPVKGVQVMARRGLKWSWGITDEHGVFRVKKDFKKKVNYSVRWSNHEWYIIKGSSVTRAWYFGPKKEGEWDSLINGSIQSFYAQIHRAAYHSYYGENYGITRPMHNKPGNDRMWIRAHKKASILGYAAHFYENAPHAISVFAKYKLDGEKKWIYGEDFDKNHNRLYSTVIHEFGHASQRNLFYMDKQLKWKNLERVVGESWANGIEIELIKEVYPKEHGFLLDWTDCVFPNRPNYTTYIVKDLLHPGGDDNGANESNPVFESHHADFTLKEIENVMGHTWAEWRENLKQGLSTVEADNVQNRFDYWETACD</sequence>
<evidence type="ECO:0000313" key="2">
    <source>
        <dbReference type="Proteomes" id="UP001221366"/>
    </source>
</evidence>
<evidence type="ECO:0000313" key="1">
    <source>
        <dbReference type="EMBL" id="MDF0714693.1"/>
    </source>
</evidence>
<comment type="caution">
    <text evidence="1">The sequence shown here is derived from an EMBL/GenBank/DDBJ whole genome shotgun (WGS) entry which is preliminary data.</text>
</comment>
<gene>
    <name evidence="1" type="ORF">PY092_00910</name>
</gene>
<proteinExistence type="predicted"/>
<protein>
    <recommendedName>
        <fullName evidence="3">Carboxypeptidase regulatory-like domain-containing protein</fullName>
    </recommendedName>
</protein>
<dbReference type="Proteomes" id="UP001221366">
    <property type="component" value="Unassembled WGS sequence"/>
</dbReference>
<name>A0ABT5XU32_9FLAO</name>